<gene>
    <name evidence="2" type="ORF">Agub_g10073</name>
</gene>
<accession>A0AAD3HPE2</accession>
<proteinExistence type="predicted"/>
<sequence length="455" mass="47020">MALHLGNRPGCCNSCYSSASATAGQPIVRVLGTKPDRASKNKPRFAPCNLAAASRPHQLAPLTSQAAAASASTPFGRETDYQARCAIQFQSSNCGAASQPQHTFRSHGKASDYDYSKNSSLSVLSATTLSRKQPEASEQEDGEELEAGRLLVASERTQEDAPASVSSGSRIGSRGGDGGGGGDNGDDGGGYGSYVLNFGTAIRVLREDLPQLLQRPLQWDIYRPDIAFHNPWTPPLHGLKQYQLLHSFIRALARLLYREATVELIRMWTPVAGGGVGGGGGAGGTESERGSGGGSGGGGGSQSRDGGSGAGSSSGGGAGGSRFGGGQLRVRWRARAQPWLPWSEEQRLEVVAIYRFDPRGIIASHELSSVIPPEPPLLLWPLLAVMQLMQRARSLGRDVGGSRGGMPIPGAGMGASVEGPGTGLGAGAGMGMGVGAVVSCCEGECSDGGSEVVWM</sequence>
<organism evidence="2 3">
    <name type="scientific">Astrephomene gubernaculifera</name>
    <dbReference type="NCBI Taxonomy" id="47775"/>
    <lineage>
        <taxon>Eukaryota</taxon>
        <taxon>Viridiplantae</taxon>
        <taxon>Chlorophyta</taxon>
        <taxon>core chlorophytes</taxon>
        <taxon>Chlorophyceae</taxon>
        <taxon>CS clade</taxon>
        <taxon>Chlamydomonadales</taxon>
        <taxon>Astrephomenaceae</taxon>
        <taxon>Astrephomene</taxon>
    </lineage>
</organism>
<evidence type="ECO:0000313" key="3">
    <source>
        <dbReference type="Proteomes" id="UP001054857"/>
    </source>
</evidence>
<protein>
    <submittedName>
        <fullName evidence="2">Uncharacterized protein</fullName>
    </submittedName>
</protein>
<dbReference type="PANTHER" id="PTHR31094">
    <property type="entry name" value="RIKEN CDNA 2310061I04 GENE"/>
    <property type="match status" value="1"/>
</dbReference>
<keyword evidence="3" id="KW-1185">Reference proteome</keyword>
<feature type="compositionally biased region" description="Gly residues" evidence="1">
    <location>
        <begin position="173"/>
        <end position="187"/>
    </location>
</feature>
<comment type="caution">
    <text evidence="2">The sequence shown here is derived from an EMBL/GenBank/DDBJ whole genome shotgun (WGS) entry which is preliminary data.</text>
</comment>
<name>A0AAD3HPE2_9CHLO</name>
<dbReference type="Pfam" id="PF10184">
    <property type="entry name" value="DUF2358"/>
    <property type="match status" value="1"/>
</dbReference>
<evidence type="ECO:0000313" key="2">
    <source>
        <dbReference type="EMBL" id="GFR48213.1"/>
    </source>
</evidence>
<feature type="region of interest" description="Disordered" evidence="1">
    <location>
        <begin position="154"/>
        <end position="187"/>
    </location>
</feature>
<dbReference type="InterPro" id="IPR018790">
    <property type="entry name" value="DUF2358"/>
</dbReference>
<reference evidence="2 3" key="1">
    <citation type="journal article" date="2021" name="Sci. Rep.">
        <title>Genome sequencing of the multicellular alga Astrephomene provides insights into convergent evolution of germ-soma differentiation.</title>
        <authorList>
            <person name="Yamashita S."/>
            <person name="Yamamoto K."/>
            <person name="Matsuzaki R."/>
            <person name="Suzuki S."/>
            <person name="Yamaguchi H."/>
            <person name="Hirooka S."/>
            <person name="Minakuchi Y."/>
            <person name="Miyagishima S."/>
            <person name="Kawachi M."/>
            <person name="Toyoda A."/>
            <person name="Nozaki H."/>
        </authorList>
    </citation>
    <scope>NUCLEOTIDE SEQUENCE [LARGE SCALE GENOMIC DNA]</scope>
    <source>
        <strain evidence="2 3">NIES-4017</strain>
    </source>
</reference>
<dbReference type="PANTHER" id="PTHR31094:SF2">
    <property type="entry name" value="RIKEN CDNA 2310061I04 GENE"/>
    <property type="match status" value="1"/>
</dbReference>
<dbReference type="EMBL" id="BMAR01000022">
    <property type="protein sequence ID" value="GFR48213.1"/>
    <property type="molecule type" value="Genomic_DNA"/>
</dbReference>
<dbReference type="AlphaFoldDB" id="A0AAD3HPE2"/>
<dbReference type="Proteomes" id="UP001054857">
    <property type="component" value="Unassembled WGS sequence"/>
</dbReference>
<feature type="region of interest" description="Disordered" evidence="1">
    <location>
        <begin position="275"/>
        <end position="324"/>
    </location>
</feature>
<evidence type="ECO:0000256" key="1">
    <source>
        <dbReference type="SAM" id="MobiDB-lite"/>
    </source>
</evidence>